<dbReference type="InterPro" id="IPR050740">
    <property type="entry name" value="Aldehyde_DH_Superfamily"/>
</dbReference>
<comment type="caution">
    <text evidence="13">The sequence shown here is derived from an EMBL/GenBank/DDBJ whole genome shotgun (WGS) entry which is preliminary data.</text>
</comment>
<dbReference type="OrthoDB" id="310895at2759"/>
<dbReference type="PROSITE" id="PS00070">
    <property type="entry name" value="ALDEHYDE_DEHYDR_CYS"/>
    <property type="match status" value="1"/>
</dbReference>
<dbReference type="InterPro" id="IPR016163">
    <property type="entry name" value="Ald_DH_C"/>
</dbReference>
<evidence type="ECO:0000256" key="5">
    <source>
        <dbReference type="ARBA" id="ARBA00023002"/>
    </source>
</evidence>
<dbReference type="Gene3D" id="3.40.605.10">
    <property type="entry name" value="Aldehyde Dehydrogenase, Chain A, domain 1"/>
    <property type="match status" value="1"/>
</dbReference>
<evidence type="ECO:0000313" key="13">
    <source>
        <dbReference type="EMBL" id="KAF6796497.1"/>
    </source>
</evidence>
<dbReference type="InterPro" id="IPR015590">
    <property type="entry name" value="Aldehyde_DH_dom"/>
</dbReference>
<name>A0A8H6MKY1_9PEZI</name>
<reference evidence="13" key="1">
    <citation type="journal article" date="2020" name="Phytopathology">
        <title>Genome Sequence Resources of Colletotrichum truncatum, C. plurivorum, C. musicola, and C. sojae: Four Species Pathogenic to Soybean (Glycine max).</title>
        <authorList>
            <person name="Rogerio F."/>
            <person name="Boufleur T.R."/>
            <person name="Ciampi-Guillardi M."/>
            <person name="Sukno S.A."/>
            <person name="Thon M.R."/>
            <person name="Massola Junior N.S."/>
            <person name="Baroncelli R."/>
        </authorList>
    </citation>
    <scope>NUCLEOTIDE SEQUENCE</scope>
    <source>
        <strain evidence="13">LFN0074</strain>
    </source>
</reference>
<evidence type="ECO:0000256" key="3">
    <source>
        <dbReference type="ARBA" id="ARBA00013051"/>
    </source>
</evidence>
<evidence type="ECO:0000256" key="4">
    <source>
        <dbReference type="ARBA" id="ARBA00019842"/>
    </source>
</evidence>
<accession>A0A8H6MKY1</accession>
<evidence type="ECO:0000256" key="6">
    <source>
        <dbReference type="ARBA" id="ARBA00030806"/>
    </source>
</evidence>
<dbReference type="EC" id="1.2.1.24" evidence="3"/>
<dbReference type="AlphaFoldDB" id="A0A8H6MKY1"/>
<dbReference type="SUPFAM" id="SSF53720">
    <property type="entry name" value="ALDH-like"/>
    <property type="match status" value="1"/>
</dbReference>
<evidence type="ECO:0000256" key="10">
    <source>
        <dbReference type="PROSITE-ProRule" id="PRU10007"/>
    </source>
</evidence>
<dbReference type="FunFam" id="3.40.605.10:FF:000005">
    <property type="entry name" value="Succinate-semialdehyde dehydrogenase I"/>
    <property type="match status" value="1"/>
</dbReference>
<keyword evidence="14" id="KW-1185">Reference proteome</keyword>
<dbReference type="GO" id="GO:0009450">
    <property type="term" value="P:gamma-aminobutyric acid catabolic process"/>
    <property type="evidence" value="ECO:0007669"/>
    <property type="project" value="TreeGrafter"/>
</dbReference>
<dbReference type="Pfam" id="PF00171">
    <property type="entry name" value="Aldedh"/>
    <property type="match status" value="1"/>
</dbReference>
<proteinExistence type="inferred from homology"/>
<evidence type="ECO:0000256" key="7">
    <source>
        <dbReference type="ARBA" id="ARBA00050387"/>
    </source>
</evidence>
<dbReference type="InterPro" id="IPR029510">
    <property type="entry name" value="Ald_DH_CS_GLU"/>
</dbReference>
<dbReference type="EMBL" id="WIGM01001466">
    <property type="protein sequence ID" value="KAF6796497.1"/>
    <property type="molecule type" value="Genomic_DNA"/>
</dbReference>
<dbReference type="Proteomes" id="UP000639643">
    <property type="component" value="Unassembled WGS sequence"/>
</dbReference>
<feature type="active site" evidence="10">
    <location>
        <position position="261"/>
    </location>
</feature>
<dbReference type="Gene3D" id="3.40.309.10">
    <property type="entry name" value="Aldehyde Dehydrogenase, Chain A, domain 2"/>
    <property type="match status" value="1"/>
</dbReference>
<dbReference type="InterPro" id="IPR016160">
    <property type="entry name" value="Ald_DH_CS_CYS"/>
</dbReference>
<keyword evidence="5 11" id="KW-0560">Oxidoreductase</keyword>
<dbReference type="GO" id="GO:0004777">
    <property type="term" value="F:succinate-semialdehyde dehydrogenase (NAD+) activity"/>
    <property type="evidence" value="ECO:0007669"/>
    <property type="project" value="UniProtKB-EC"/>
</dbReference>
<evidence type="ECO:0000259" key="12">
    <source>
        <dbReference type="Pfam" id="PF00171"/>
    </source>
</evidence>
<comment type="similarity">
    <text evidence="2 11">Belongs to the aldehyde dehydrogenase family.</text>
</comment>
<dbReference type="CDD" id="cd07103">
    <property type="entry name" value="ALDH_F5_SSADH_GabD"/>
    <property type="match status" value="1"/>
</dbReference>
<dbReference type="PANTHER" id="PTHR43353">
    <property type="entry name" value="SUCCINATE-SEMIALDEHYDE DEHYDROGENASE, MITOCHONDRIAL"/>
    <property type="match status" value="1"/>
</dbReference>
<feature type="domain" description="Aldehyde dehydrogenase" evidence="12">
    <location>
        <begin position="24"/>
        <end position="485"/>
    </location>
</feature>
<evidence type="ECO:0000313" key="14">
    <source>
        <dbReference type="Proteomes" id="UP000639643"/>
    </source>
</evidence>
<dbReference type="FunFam" id="3.40.309.10:FF:000004">
    <property type="entry name" value="Succinate-semialdehyde dehydrogenase I"/>
    <property type="match status" value="1"/>
</dbReference>
<dbReference type="PANTHER" id="PTHR43353:SF5">
    <property type="entry name" value="SUCCINATE-SEMIALDEHYDE DEHYDROGENASE, MITOCHONDRIAL"/>
    <property type="match status" value="1"/>
</dbReference>
<comment type="pathway">
    <text evidence="1">Amino-acid degradation; 4-aminobutanoate degradation.</text>
</comment>
<dbReference type="InterPro" id="IPR016162">
    <property type="entry name" value="Ald_DH_N"/>
</dbReference>
<dbReference type="PROSITE" id="PS00687">
    <property type="entry name" value="ALDEHYDE_DEHYDR_GLU"/>
    <property type="match status" value="1"/>
</dbReference>
<dbReference type="InterPro" id="IPR016161">
    <property type="entry name" value="Ald_DH/histidinol_DH"/>
</dbReference>
<evidence type="ECO:0000256" key="9">
    <source>
        <dbReference type="ARBA" id="ARBA00067047"/>
    </source>
</evidence>
<dbReference type="EC" id="1.2.1.16" evidence="9"/>
<organism evidence="13 14">
    <name type="scientific">Colletotrichum musicola</name>
    <dbReference type="NCBI Taxonomy" id="2175873"/>
    <lineage>
        <taxon>Eukaryota</taxon>
        <taxon>Fungi</taxon>
        <taxon>Dikarya</taxon>
        <taxon>Ascomycota</taxon>
        <taxon>Pezizomycotina</taxon>
        <taxon>Sordariomycetes</taxon>
        <taxon>Hypocreomycetidae</taxon>
        <taxon>Glomerellales</taxon>
        <taxon>Glomerellaceae</taxon>
        <taxon>Colletotrichum</taxon>
        <taxon>Colletotrichum orchidearum species complex</taxon>
    </lineage>
</organism>
<comment type="catalytic activity">
    <reaction evidence="8">
        <text>succinate semialdehyde + NAD(+) + H2O = succinate + NADH + 2 H(+)</text>
        <dbReference type="Rhea" id="RHEA:13217"/>
        <dbReference type="ChEBI" id="CHEBI:15377"/>
        <dbReference type="ChEBI" id="CHEBI:15378"/>
        <dbReference type="ChEBI" id="CHEBI:30031"/>
        <dbReference type="ChEBI" id="CHEBI:57540"/>
        <dbReference type="ChEBI" id="CHEBI:57706"/>
        <dbReference type="ChEBI" id="CHEBI:57945"/>
        <dbReference type="EC" id="1.2.1.16"/>
    </reaction>
</comment>
<comment type="catalytic activity">
    <reaction evidence="7">
        <text>succinate semialdehyde + NADP(+) + H2O = succinate + NADPH + 2 H(+)</text>
        <dbReference type="Rhea" id="RHEA:13213"/>
        <dbReference type="ChEBI" id="CHEBI:15377"/>
        <dbReference type="ChEBI" id="CHEBI:15378"/>
        <dbReference type="ChEBI" id="CHEBI:30031"/>
        <dbReference type="ChEBI" id="CHEBI:57706"/>
        <dbReference type="ChEBI" id="CHEBI:57783"/>
        <dbReference type="ChEBI" id="CHEBI:58349"/>
        <dbReference type="EC" id="1.2.1.16"/>
    </reaction>
</comment>
<protein>
    <recommendedName>
        <fullName evidence="4">Succinate-semialdehyde dehydrogenase, mitochondrial</fullName>
        <ecNumber evidence="9">1.2.1.16</ecNumber>
        <ecNumber evidence="3">1.2.1.24</ecNumber>
    </recommendedName>
    <alternativeName>
        <fullName evidence="6">NAD(+)-dependent succinic semialdehyde dehydrogenase</fullName>
    </alternativeName>
</protein>
<sequence length="512" mass="54288">MADVFSKLQDKSLLIPSGLVAGNWKNGADGKTFPVYEPSSATVLQEVANLGLQDFIDAIESAKVGTAKFHETTTAKERGALLRKWYDLVIANADDLALILSLENGKTLAEAKGEVVYAASFISWFAEEATRSYGNTIPSSYANTTVLTFKEPVGVCGIITPWNFPAAMITRKIAPAFAAGCSVIVKPPSETPFSALALAKLAVVAGIPADCIHVVPTKDREASMELANNPIVKKLSFTGSTGVGKMLTKAAAGTMKRVSMELGGNAPFIVFDDADIDQAVQGALICKFRCSGQTCVCANRLLVHEKVQEEFINKLVARVKQFKLGRGIDDGTTQGPLVNAAAVKKVDEHVQDALKKGAVLHTGGKAPEGLKGYFYEPTVISGVTTEMEVAHDETFGPLAAIFSFKTEAEAVELANATEYGLAGYFFSKDISRVMRVARRLECGMLGVNTGLISAAEAPFGGVKESGLGREGSKYGLAEYQNIKSVTIGNLGFNLAGVNLVADSAGRPDEVSQ</sequence>
<evidence type="ECO:0000256" key="2">
    <source>
        <dbReference type="ARBA" id="ARBA00009986"/>
    </source>
</evidence>
<evidence type="ECO:0000256" key="1">
    <source>
        <dbReference type="ARBA" id="ARBA00005176"/>
    </source>
</evidence>
<gene>
    <name evidence="13" type="ORF">CMUS01_15838</name>
</gene>
<evidence type="ECO:0000256" key="11">
    <source>
        <dbReference type="RuleBase" id="RU003345"/>
    </source>
</evidence>
<evidence type="ECO:0000256" key="8">
    <source>
        <dbReference type="ARBA" id="ARBA00052698"/>
    </source>
</evidence>